<dbReference type="AlphaFoldDB" id="A0A8H6EZQ2"/>
<organism evidence="2 3">
    <name type="scientific">Candida albicans</name>
    <name type="common">Yeast</name>
    <dbReference type="NCBI Taxonomy" id="5476"/>
    <lineage>
        <taxon>Eukaryota</taxon>
        <taxon>Fungi</taxon>
        <taxon>Dikarya</taxon>
        <taxon>Ascomycota</taxon>
        <taxon>Saccharomycotina</taxon>
        <taxon>Pichiomycetes</taxon>
        <taxon>Debaryomycetaceae</taxon>
        <taxon>Candida/Lodderomyces clade</taxon>
        <taxon>Candida</taxon>
    </lineage>
</organism>
<dbReference type="SMR" id="A0A8H6EZQ2"/>
<evidence type="ECO:0000313" key="3">
    <source>
        <dbReference type="Proteomes" id="UP000536275"/>
    </source>
</evidence>
<proteinExistence type="predicted"/>
<dbReference type="SUPFAM" id="SSF47473">
    <property type="entry name" value="EF-hand"/>
    <property type="match status" value="1"/>
</dbReference>
<reference evidence="2 3" key="1">
    <citation type="submission" date="2020-03" db="EMBL/GenBank/DDBJ databases">
        <title>FDA dAtabase for Regulatory Grade micrObial Sequences (FDA-ARGOS): Supporting development and validation of Infectious Disease Dx tests.</title>
        <authorList>
            <person name="Campos J."/>
            <person name="Goldberg B."/>
            <person name="Tallon L."/>
            <person name="Sadzewicz L."/>
            <person name="Vavikolanu K."/>
            <person name="Mehta A."/>
            <person name="Aluvathingal J."/>
            <person name="Nadendla S."/>
            <person name="Nandy P."/>
            <person name="Geyer C."/>
            <person name="Yan Y."/>
            <person name="Sichtig H."/>
        </authorList>
    </citation>
    <scope>NUCLEOTIDE SEQUENCE [LARGE SCALE GENOMIC DNA]</scope>
    <source>
        <strain evidence="2 3">FDAARGOS_656</strain>
    </source>
</reference>
<evidence type="ECO:0000256" key="1">
    <source>
        <dbReference type="ARBA" id="ARBA00022737"/>
    </source>
</evidence>
<accession>A0A8H6EZQ2</accession>
<gene>
    <name evidence="2" type="ORF">FOB64_006831</name>
</gene>
<name>A0A8H6EZQ2_CANAX</name>
<evidence type="ECO:0000313" key="2">
    <source>
        <dbReference type="EMBL" id="KAF6059849.1"/>
    </source>
</evidence>
<dbReference type="EMBL" id="JABWAD010000069">
    <property type="protein sequence ID" value="KAF6059849.1"/>
    <property type="molecule type" value="Genomic_DNA"/>
</dbReference>
<dbReference type="Gene3D" id="1.10.238.10">
    <property type="entry name" value="EF-hand"/>
    <property type="match status" value="1"/>
</dbReference>
<comment type="caution">
    <text evidence="2">The sequence shown here is derived from an EMBL/GenBank/DDBJ whole genome shotgun (WGS) entry which is preliminary data.</text>
</comment>
<sequence length="171" mass="19328">MSHLTTLSSTQKAQIRNTFTLIDGESRDSTITKDDLVKLYSTLGLPPPSESQLTEMLTVDGQDKSQTGINFTQFSNIMAKELSKFEDQSIIYNALKVYSDKENLKTFKDELQIDVNKLKDACCSVQLREIGSGDHRLSRAKFDKLVEGFVQEQMDGTQIFLASKWIDAYID</sequence>
<dbReference type="Proteomes" id="UP000536275">
    <property type="component" value="Unassembled WGS sequence"/>
</dbReference>
<dbReference type="PANTHER" id="PTHR23049">
    <property type="entry name" value="MYOSIN REGULATORY LIGHT CHAIN 2"/>
    <property type="match status" value="1"/>
</dbReference>
<dbReference type="InterPro" id="IPR011992">
    <property type="entry name" value="EF-hand-dom_pair"/>
</dbReference>
<protein>
    <submittedName>
        <fullName evidence="2">Uncharacterized protein</fullName>
    </submittedName>
</protein>
<dbReference type="InterPro" id="IPR050403">
    <property type="entry name" value="Myosin_RLC"/>
</dbReference>
<keyword evidence="1" id="KW-0677">Repeat</keyword>